<gene>
    <name evidence="4" type="ORF">A7J15_02480</name>
</gene>
<dbReference type="RefSeq" id="WP_067023807.1">
    <property type="nucleotide sequence ID" value="NZ_CP038256.1"/>
</dbReference>
<keyword evidence="3" id="KW-1133">Transmembrane helix</keyword>
<dbReference type="PANTHER" id="PTHR33392:SF6">
    <property type="entry name" value="POLYISOPRENYL-TEICHOIC ACID--PEPTIDOGLYCAN TEICHOIC ACID TRANSFERASE TAGU"/>
    <property type="match status" value="1"/>
</dbReference>
<dbReference type="OrthoDB" id="9782542at2"/>
<proteinExistence type="inferred from homology"/>
<keyword evidence="3" id="KW-0812">Transmembrane</keyword>
<dbReference type="Pfam" id="PF03816">
    <property type="entry name" value="LytR_cpsA_psr"/>
    <property type="match status" value="1"/>
</dbReference>
<dbReference type="PANTHER" id="PTHR33392">
    <property type="entry name" value="POLYISOPRENYL-TEICHOIC ACID--PEPTIDOGLYCAN TEICHOIC ACID TRANSFERASE TAGU"/>
    <property type="match status" value="1"/>
</dbReference>
<dbReference type="InterPro" id="IPR004474">
    <property type="entry name" value="LytR_CpsA_psr"/>
</dbReference>
<evidence type="ECO:0000256" key="3">
    <source>
        <dbReference type="SAM" id="Phobius"/>
    </source>
</evidence>
<dbReference type="AlphaFoldDB" id="A0A1B9NFA6"/>
<comment type="similarity">
    <text evidence="1">Belongs to the LytR/CpsA/Psr (LCP) family.</text>
</comment>
<dbReference type="EMBL" id="LXMD01000013">
    <property type="protein sequence ID" value="OCG75286.1"/>
    <property type="molecule type" value="Genomic_DNA"/>
</dbReference>
<protein>
    <submittedName>
        <fullName evidence="4">Uncharacterized protein</fullName>
    </submittedName>
</protein>
<feature type="region of interest" description="Disordered" evidence="2">
    <location>
        <begin position="355"/>
        <end position="409"/>
    </location>
</feature>
<dbReference type="STRING" id="904291.A7J15_02480"/>
<accession>A0A1B9NFA6</accession>
<evidence type="ECO:0000313" key="4">
    <source>
        <dbReference type="EMBL" id="OCG75286.1"/>
    </source>
</evidence>
<dbReference type="Gene3D" id="3.40.630.190">
    <property type="entry name" value="LCP protein"/>
    <property type="match status" value="1"/>
</dbReference>
<feature type="transmembrane region" description="Helical" evidence="3">
    <location>
        <begin position="27"/>
        <end position="50"/>
    </location>
</feature>
<feature type="compositionally biased region" description="Low complexity" evidence="2">
    <location>
        <begin position="369"/>
        <end position="379"/>
    </location>
</feature>
<keyword evidence="3" id="KW-0472">Membrane</keyword>
<dbReference type="Proteomes" id="UP000093355">
    <property type="component" value="Unassembled WGS sequence"/>
</dbReference>
<name>A0A1B9NFA6_9MICO</name>
<comment type="caution">
    <text evidence="4">The sequence shown here is derived from an EMBL/GenBank/DDBJ whole genome shotgun (WGS) entry which is preliminary data.</text>
</comment>
<evidence type="ECO:0000313" key="5">
    <source>
        <dbReference type="Proteomes" id="UP000093355"/>
    </source>
</evidence>
<evidence type="ECO:0000256" key="2">
    <source>
        <dbReference type="SAM" id="MobiDB-lite"/>
    </source>
</evidence>
<reference evidence="4 5" key="1">
    <citation type="submission" date="2016-05" db="EMBL/GenBank/DDBJ databases">
        <authorList>
            <person name="Lavstsen T."/>
            <person name="Jespersen J.S."/>
        </authorList>
    </citation>
    <scope>NUCLEOTIDE SEQUENCE [LARGE SCALE GENOMIC DNA]</scope>
    <source>
        <strain evidence="4 5">YLB-01</strain>
    </source>
</reference>
<evidence type="ECO:0000256" key="1">
    <source>
        <dbReference type="ARBA" id="ARBA00006068"/>
    </source>
</evidence>
<keyword evidence="5" id="KW-1185">Reference proteome</keyword>
<organism evidence="4 5">
    <name type="scientific">Microbacterium sediminis</name>
    <dbReference type="NCBI Taxonomy" id="904291"/>
    <lineage>
        <taxon>Bacteria</taxon>
        <taxon>Bacillati</taxon>
        <taxon>Actinomycetota</taxon>
        <taxon>Actinomycetes</taxon>
        <taxon>Micrococcales</taxon>
        <taxon>Microbacteriaceae</taxon>
        <taxon>Microbacterium</taxon>
    </lineage>
</organism>
<dbReference type="NCBIfam" id="TIGR00350">
    <property type="entry name" value="lytR_cpsA_psr"/>
    <property type="match status" value="1"/>
</dbReference>
<dbReference type="InterPro" id="IPR050922">
    <property type="entry name" value="LytR/CpsA/Psr_CW_biosynth"/>
</dbReference>
<sequence>MSPSHARTRQTLARHGQLPRPHPVRQLLALLGIGLATVLVAGAGVVAFAVNDLYSALTEDAVQIGDDAVPPGITELDDRGVSILLLGLDICERDYAAIMGDRCRDKEYGDDGRELVANSDVVMLLHISPEPRRVTVLSFPRDLMVDLPVCETESGEEDGGYFGQLNSAYAIGGLACSAAAVEELTGLPVDHAASITWGGVIGLTSAIGGVTVCVETPIHDPEAGAYFEAGEHTIDGVRALEFLRTRHGLEGGSDLARIGNQQVYMAALVRKLMSEETLSDWGRLFALARTAVRAIEPSTGLTDPVYLARVALAVRNVPLSDFRFVRFPVYDWPQDPDRVVADEVNAATLIQSIRDNTEFAPQPGSGSVPTEGAEPTEGATPPPSASPTAQPDNVYGQTADETRCSAGNG</sequence>